<dbReference type="EMBL" id="JABBNI010000047">
    <property type="protein sequence ID" value="NMM64527.1"/>
    <property type="molecule type" value="Genomic_DNA"/>
</dbReference>
<organism evidence="1 2">
    <name type="scientific">Clostridium muellerianum</name>
    <dbReference type="NCBI Taxonomy" id="2716538"/>
    <lineage>
        <taxon>Bacteria</taxon>
        <taxon>Bacillati</taxon>
        <taxon>Bacillota</taxon>
        <taxon>Clostridia</taxon>
        <taxon>Eubacteriales</taxon>
        <taxon>Clostridiaceae</taxon>
        <taxon>Clostridium</taxon>
    </lineage>
</organism>
<evidence type="ECO:0000313" key="1">
    <source>
        <dbReference type="EMBL" id="NMM64527.1"/>
    </source>
</evidence>
<name>A0A7Y0EK12_9CLOT</name>
<dbReference type="Proteomes" id="UP000537131">
    <property type="component" value="Unassembled WGS sequence"/>
</dbReference>
<keyword evidence="2" id="KW-1185">Reference proteome</keyword>
<reference evidence="1 2" key="2">
    <citation type="submission" date="2020-06" db="EMBL/GenBank/DDBJ databases">
        <title>Complete Genome Sequence of Clostridium muelleri sp. nov. P21T, an Acid-Alcohol Producing Acetogen Isolated from Old Hay.</title>
        <authorList>
            <person name="Duncan K.E."/>
            <person name="Tanner R.S."/>
        </authorList>
    </citation>
    <scope>NUCLEOTIDE SEQUENCE [LARGE SCALE GENOMIC DNA]</scope>
    <source>
        <strain evidence="1 2">P21</strain>
    </source>
</reference>
<dbReference type="AlphaFoldDB" id="A0A7Y0EK12"/>
<sequence>MLDIEVKFHDIEISNINKEDLEQVQKWMELQKSFLREETDADDLKERFLESYISECEFFLKINKNSKLIGILKGRLEFKNPSEAWIWFFYLDDNYRNTELTNATARNIMKYFYSEYGVNIFLTRIIKDDIESINFWKGLEFKSIRIVKNFYKIHDEYKDMIIMKKVGI</sequence>
<dbReference type="RefSeq" id="WP_169299122.1">
    <property type="nucleotide sequence ID" value="NZ_JABBNI010000047.1"/>
</dbReference>
<evidence type="ECO:0000313" key="2">
    <source>
        <dbReference type="Proteomes" id="UP000537131"/>
    </source>
</evidence>
<dbReference type="InterPro" id="IPR016181">
    <property type="entry name" value="Acyl_CoA_acyltransferase"/>
</dbReference>
<dbReference type="Gene3D" id="3.40.630.30">
    <property type="match status" value="1"/>
</dbReference>
<keyword evidence="1" id="KW-0808">Transferase</keyword>
<accession>A0A7Y0EK12</accession>
<reference evidence="1 2" key="1">
    <citation type="submission" date="2020-04" db="EMBL/GenBank/DDBJ databases">
        <authorList>
            <person name="Doyle D.A."/>
        </authorList>
    </citation>
    <scope>NUCLEOTIDE SEQUENCE [LARGE SCALE GENOMIC DNA]</scope>
    <source>
        <strain evidence="1 2">P21</strain>
    </source>
</reference>
<dbReference type="SUPFAM" id="SSF55729">
    <property type="entry name" value="Acyl-CoA N-acyltransferases (Nat)"/>
    <property type="match status" value="1"/>
</dbReference>
<comment type="caution">
    <text evidence="1">The sequence shown here is derived from an EMBL/GenBank/DDBJ whole genome shotgun (WGS) entry which is preliminary data.</text>
</comment>
<protein>
    <submittedName>
        <fullName evidence="1">GNAT family N-acetyltransferase</fullName>
    </submittedName>
</protein>
<proteinExistence type="predicted"/>
<dbReference type="Pfam" id="PF13420">
    <property type="entry name" value="Acetyltransf_4"/>
    <property type="match status" value="1"/>
</dbReference>
<gene>
    <name evidence="1" type="ORF">HBE96_18125</name>
</gene>
<dbReference type="GO" id="GO:0016740">
    <property type="term" value="F:transferase activity"/>
    <property type="evidence" value="ECO:0007669"/>
    <property type="project" value="UniProtKB-KW"/>
</dbReference>